<feature type="non-terminal residue" evidence="8">
    <location>
        <position position="154"/>
    </location>
</feature>
<organism evidence="8">
    <name type="scientific">marine sediment metagenome</name>
    <dbReference type="NCBI Taxonomy" id="412755"/>
    <lineage>
        <taxon>unclassified sequences</taxon>
        <taxon>metagenomes</taxon>
        <taxon>ecological metagenomes</taxon>
    </lineage>
</organism>
<dbReference type="EC" id="2.7.13.3" evidence="2"/>
<dbReference type="InterPro" id="IPR036097">
    <property type="entry name" value="HisK_dim/P_sf"/>
</dbReference>
<comment type="catalytic activity">
    <reaction evidence="1">
        <text>ATP + protein L-histidine = ADP + protein N-phospho-L-histidine.</text>
        <dbReference type="EC" id="2.7.13.3"/>
    </reaction>
</comment>
<dbReference type="PROSITE" id="PS50109">
    <property type="entry name" value="HIS_KIN"/>
    <property type="match status" value="1"/>
</dbReference>
<evidence type="ECO:0000256" key="3">
    <source>
        <dbReference type="ARBA" id="ARBA00022553"/>
    </source>
</evidence>
<dbReference type="Pfam" id="PF00512">
    <property type="entry name" value="HisKA"/>
    <property type="match status" value="1"/>
</dbReference>
<dbReference type="PANTHER" id="PTHR45569">
    <property type="entry name" value="SENSOR PROTEIN KDPD"/>
    <property type="match status" value="1"/>
</dbReference>
<dbReference type="InterPro" id="IPR005467">
    <property type="entry name" value="His_kinase_dom"/>
</dbReference>
<dbReference type="CDD" id="cd00082">
    <property type="entry name" value="HisKA"/>
    <property type="match status" value="1"/>
</dbReference>
<comment type="caution">
    <text evidence="8">The sequence shown here is derived from an EMBL/GenBank/DDBJ whole genome shotgun (WGS) entry which is preliminary data.</text>
</comment>
<dbReference type="AlphaFoldDB" id="A0A0F8XWJ9"/>
<name>A0A0F8XWJ9_9ZZZZ</name>
<dbReference type="SMART" id="SM00388">
    <property type="entry name" value="HisKA"/>
    <property type="match status" value="1"/>
</dbReference>
<dbReference type="GO" id="GO:0000155">
    <property type="term" value="F:phosphorelay sensor kinase activity"/>
    <property type="evidence" value="ECO:0007669"/>
    <property type="project" value="InterPro"/>
</dbReference>
<dbReference type="InterPro" id="IPR052023">
    <property type="entry name" value="Histidine_kinase_KdpD"/>
</dbReference>
<gene>
    <name evidence="8" type="ORF">LCGC14_3046320</name>
</gene>
<dbReference type="SUPFAM" id="SSF47384">
    <property type="entry name" value="Homodimeric domain of signal transducing histidine kinase"/>
    <property type="match status" value="1"/>
</dbReference>
<proteinExistence type="predicted"/>
<evidence type="ECO:0000256" key="6">
    <source>
        <dbReference type="ARBA" id="ARBA00023012"/>
    </source>
</evidence>
<evidence type="ECO:0000313" key="8">
    <source>
        <dbReference type="EMBL" id="KKK40566.1"/>
    </source>
</evidence>
<feature type="domain" description="Histidine kinase" evidence="7">
    <location>
        <begin position="52"/>
        <end position="154"/>
    </location>
</feature>
<dbReference type="GO" id="GO:0005886">
    <property type="term" value="C:plasma membrane"/>
    <property type="evidence" value="ECO:0007669"/>
    <property type="project" value="TreeGrafter"/>
</dbReference>
<keyword evidence="5" id="KW-0418">Kinase</keyword>
<dbReference type="Gene3D" id="1.10.287.130">
    <property type="match status" value="1"/>
</dbReference>
<evidence type="ECO:0000256" key="5">
    <source>
        <dbReference type="ARBA" id="ARBA00022777"/>
    </source>
</evidence>
<dbReference type="PANTHER" id="PTHR45569:SF1">
    <property type="entry name" value="SENSOR PROTEIN KDPD"/>
    <property type="match status" value="1"/>
</dbReference>
<evidence type="ECO:0000256" key="1">
    <source>
        <dbReference type="ARBA" id="ARBA00000085"/>
    </source>
</evidence>
<evidence type="ECO:0000259" key="7">
    <source>
        <dbReference type="PROSITE" id="PS50109"/>
    </source>
</evidence>
<dbReference type="EMBL" id="LAZR01070465">
    <property type="protein sequence ID" value="KKK40566.1"/>
    <property type="molecule type" value="Genomic_DNA"/>
</dbReference>
<keyword evidence="6" id="KW-0902">Two-component regulatory system</keyword>
<dbReference type="FunFam" id="1.10.287.130:FF:000001">
    <property type="entry name" value="Two-component sensor histidine kinase"/>
    <property type="match status" value="1"/>
</dbReference>
<keyword evidence="4" id="KW-0808">Transferase</keyword>
<reference evidence="8" key="1">
    <citation type="journal article" date="2015" name="Nature">
        <title>Complex archaea that bridge the gap between prokaryotes and eukaryotes.</title>
        <authorList>
            <person name="Spang A."/>
            <person name="Saw J.H."/>
            <person name="Jorgensen S.L."/>
            <person name="Zaremba-Niedzwiedzka K."/>
            <person name="Martijn J."/>
            <person name="Lind A.E."/>
            <person name="van Eijk R."/>
            <person name="Schleper C."/>
            <person name="Guy L."/>
            <person name="Ettema T.J."/>
        </authorList>
    </citation>
    <scope>NUCLEOTIDE SEQUENCE</scope>
</reference>
<keyword evidence="3" id="KW-0597">Phosphoprotein</keyword>
<evidence type="ECO:0000256" key="4">
    <source>
        <dbReference type="ARBA" id="ARBA00022679"/>
    </source>
</evidence>
<evidence type="ECO:0000256" key="2">
    <source>
        <dbReference type="ARBA" id="ARBA00012438"/>
    </source>
</evidence>
<sequence>MQPVFWNSKNVSLQAEADYIAIAIERAQLTKEAEEARALHEADRLRSQFISSVSHELRTPLTLIKGYSTSLLRQDVSWDEESQQEFLQIIDEKTDELRDLIDKLLQSAKLEAGALKLEKEPLLIPRLAQRVVEDTALRAKKHKFTLEFSPSFPV</sequence>
<dbReference type="InterPro" id="IPR003661">
    <property type="entry name" value="HisK_dim/P_dom"/>
</dbReference>
<accession>A0A0F8XWJ9</accession>
<protein>
    <recommendedName>
        <fullName evidence="2">histidine kinase</fullName>
        <ecNumber evidence="2">2.7.13.3</ecNumber>
    </recommendedName>
</protein>